<feature type="region of interest" description="Disordered" evidence="1">
    <location>
        <begin position="1446"/>
        <end position="1466"/>
    </location>
</feature>
<feature type="compositionally biased region" description="Polar residues" evidence="1">
    <location>
        <begin position="1446"/>
        <end position="1457"/>
    </location>
</feature>
<dbReference type="PANTHER" id="PTHR44119">
    <property type="entry name" value="MAGNESIUM-CHELATASE SUBUNIT CHLH, CHLOROPLASTIC"/>
    <property type="match status" value="1"/>
</dbReference>
<reference evidence="5" key="1">
    <citation type="submission" date="2018-01" db="EMBL/GenBank/DDBJ databases">
        <authorList>
            <person name="Yu X.-D."/>
        </authorList>
    </citation>
    <scope>NUCLEOTIDE SEQUENCE</scope>
    <source>
        <strain evidence="5">ZX-21</strain>
    </source>
</reference>
<proteinExistence type="predicted"/>
<dbReference type="OrthoDB" id="9757976at2"/>
<feature type="domain" description="CobN/magnesium chelatase" evidence="4">
    <location>
        <begin position="183"/>
        <end position="526"/>
    </location>
</feature>
<evidence type="ECO:0000313" key="6">
    <source>
        <dbReference type="Proteomes" id="UP000237222"/>
    </source>
</evidence>
<feature type="domain" description="CobN/magnesium chelatase" evidence="4">
    <location>
        <begin position="887"/>
        <end position="1360"/>
    </location>
</feature>
<evidence type="ECO:0000256" key="2">
    <source>
        <dbReference type="SAM" id="Phobius"/>
    </source>
</evidence>
<dbReference type="InterPro" id="IPR003672">
    <property type="entry name" value="CobN/Mg_chltase"/>
</dbReference>
<gene>
    <name evidence="5" type="ORF">C0068_16805</name>
</gene>
<keyword evidence="3" id="KW-0732">Signal</keyword>
<organism evidence="5 6">
    <name type="scientific">Zhongshania marina</name>
    <dbReference type="NCBI Taxonomy" id="2304603"/>
    <lineage>
        <taxon>Bacteria</taxon>
        <taxon>Pseudomonadati</taxon>
        <taxon>Pseudomonadota</taxon>
        <taxon>Gammaproteobacteria</taxon>
        <taxon>Cellvibrionales</taxon>
        <taxon>Spongiibacteraceae</taxon>
        <taxon>Zhongshania</taxon>
    </lineage>
</organism>
<dbReference type="RefSeq" id="WP_103685637.1">
    <property type="nucleotide sequence ID" value="NZ_PQGG01000040.1"/>
</dbReference>
<keyword evidence="2" id="KW-0472">Membrane</keyword>
<dbReference type="EMBL" id="PQGG01000040">
    <property type="protein sequence ID" value="POP51304.1"/>
    <property type="molecule type" value="Genomic_DNA"/>
</dbReference>
<protein>
    <submittedName>
        <fullName evidence="5">Cobalamin biosynthesis protein CobN</fullName>
    </submittedName>
</protein>
<dbReference type="Proteomes" id="UP000237222">
    <property type="component" value="Unassembled WGS sequence"/>
</dbReference>
<name>A0A2S4HBE4_9GAMM</name>
<feature type="chain" id="PRO_5015695213" evidence="3">
    <location>
        <begin position="39"/>
        <end position="1498"/>
    </location>
</feature>
<evidence type="ECO:0000313" key="5">
    <source>
        <dbReference type="EMBL" id="POP51304.1"/>
    </source>
</evidence>
<dbReference type="CDD" id="cd10150">
    <property type="entry name" value="CobN_like"/>
    <property type="match status" value="1"/>
</dbReference>
<dbReference type="Pfam" id="PF02514">
    <property type="entry name" value="CobN-Mg_chel"/>
    <property type="match status" value="3"/>
</dbReference>
<feature type="transmembrane region" description="Helical" evidence="2">
    <location>
        <begin position="1474"/>
        <end position="1491"/>
    </location>
</feature>
<evidence type="ECO:0000256" key="3">
    <source>
        <dbReference type="SAM" id="SignalP"/>
    </source>
</evidence>
<keyword evidence="2" id="KW-1133">Transmembrane helix</keyword>
<dbReference type="PANTHER" id="PTHR44119:SF4">
    <property type="entry name" value="AEROBIC COBALTOCHELATASE SUBUNIT COBN"/>
    <property type="match status" value="1"/>
</dbReference>
<keyword evidence="2" id="KW-0812">Transmembrane</keyword>
<feature type="domain" description="CobN/magnesium chelatase" evidence="4">
    <location>
        <begin position="630"/>
        <end position="884"/>
    </location>
</feature>
<accession>A0A2S4HBE4</accession>
<sequence>MFTLLATAKPFAARSKLYSIVFLLSAFFSLLGASAAQAANKVNALTAIVSDRSAPTLIAGAHQLLQQHKDIEIRIRTVSQVIAMDDEHLQSLISSSQSLVMIAVFGEAVDRLLSQRFPATQMRTVLHSDRKLMALQRDRNGAIFAKDMPEEIVGDRDGVIDAASLAAKQKSAPRYADWLQARSYWVNRSVDNTASLFNFILSGGKEIAPVREVAPVRFALYQNKAAHWLSAEALSKTLKPMRRTLWILDHDGGDISGDWELHQQLCQAKHWQCVSILAGWGEPSVNAVQEIHRIMRGPLAGTPAAIVAIQDFVIGGGEGREAVTQLLGELNLPILKAIRLSEWSEAEWDLSPEGIPRDSVHYRVAMPELQGVSQAQVLALAEPSGIDPLTGGSVYRSKPLSNEVKRQSQRLARWMDLQEKSNADKRIGVVYYNHPPGRHNIGADNLNVPESLLEMLRALKAAGYHTGPLPKDATGLLDLLQAKGVNLPDDRAALAAMSTQINTISAQDYQRWFATLPKRVQAEMVNGPLGELQAWLQEQIGTATALPSVTERQSQLALISARMSNTISDLKHALDGVRDAGRVRALDLLAQTEAEYTALISRSADGGKPDWQASQTLVNALINMGIEGIRGWGDAPGRVMVWQDKMLIPGVQFGNVFLGPQPPRGWEINEELLHANMSFPPPHQYLGFYHYLKDVFKADALVHVGRHSTYEFLPKRSVGLSENDYPSIAVGDLPSVYPYIVDGVGEGIQAKRRGLAVMVDHLTPPLAATELYDALLEIRQLIESAEAASDADTRARAVKALREKIDETNLRDELIASMDEELKVRGIGFEETDDSFLLHEVGHYLTKLQENFMPLGLHVFGRDWQGNAVDTMISSMLQGDNNGNSQEIKLRETDWRKKLVASPAAEMRALLNGLNGHFVAPGKGNDPIRTPESLPTGRNFYALDGSLLPTRVGFDVGNALAAKVLSGESGVAIANVDTSNNKQGIILWASDAVRDEGAMIAFGMKLLGVKPIWNSRGIIKGLERIPLGPDQPTRLDVVFTTSGLFRDLYGEHLLLLDKAGLMALDASRDRISHDYPALSLALQKALAPLGTDEQGGNEPLEQNQFANNWVNEARELLAANPSMQPEQLGRQASLRVFGIAPGGYGAGINRLVERSGAWQDRCELAEVFIKRMGHAYGAGMQGESAQDVFERQLKSVSQTFLGRASNLYGLIDNNDAFDYLGGFNLAVETVSGKVPASAVINHADNRNLQIDALHDALLSELRGRFFNPQWIKPLMDEGYSGARTMGSEFIEYLWGWQVTSPDIINDRVWEEVKSVYIDDAQNLGLDDFLADDNNRYVQTNILAVMLVAIDKGFWQADAETTKQLAQQFADNIIEHGNPGSGHTHARHPMYALVKSQLSAEKAAQLESVLAKSRMADADINATNSSETSPSHIQEISLDAVHIDSNTKTAAQNSSSTNKDAESSTESSQTEISNYLPWLIAFGILIMLGGLWRGRQAGK</sequence>
<evidence type="ECO:0000256" key="1">
    <source>
        <dbReference type="SAM" id="MobiDB-lite"/>
    </source>
</evidence>
<feature type="signal peptide" evidence="3">
    <location>
        <begin position="1"/>
        <end position="38"/>
    </location>
</feature>
<comment type="caution">
    <text evidence="5">The sequence shown here is derived from an EMBL/GenBank/DDBJ whole genome shotgun (WGS) entry which is preliminary data.</text>
</comment>
<evidence type="ECO:0000259" key="4">
    <source>
        <dbReference type="Pfam" id="PF02514"/>
    </source>
</evidence>